<feature type="region of interest" description="Disordered" evidence="1">
    <location>
        <begin position="180"/>
        <end position="286"/>
    </location>
</feature>
<gene>
    <name evidence="2" type="ORF">TrCOL_g8917</name>
</gene>
<dbReference type="EMBL" id="BRYA01000374">
    <property type="protein sequence ID" value="GMI48080.1"/>
    <property type="molecule type" value="Genomic_DNA"/>
</dbReference>
<evidence type="ECO:0000313" key="2">
    <source>
        <dbReference type="EMBL" id="GMI48080.1"/>
    </source>
</evidence>
<evidence type="ECO:0000256" key="1">
    <source>
        <dbReference type="SAM" id="MobiDB-lite"/>
    </source>
</evidence>
<feature type="compositionally biased region" description="Basic residues" evidence="1">
    <location>
        <begin position="242"/>
        <end position="256"/>
    </location>
</feature>
<feature type="compositionally biased region" description="Acidic residues" evidence="1">
    <location>
        <begin position="217"/>
        <end position="235"/>
    </location>
</feature>
<dbReference type="Proteomes" id="UP001165065">
    <property type="component" value="Unassembled WGS sequence"/>
</dbReference>
<sequence length="286" mass="31914">MPVPFQLIISNTTLQLSNTEGFSMREIDGSGFFISLKNFTGELRLNLSSELLLRQDAGLTVKVPEAVNALESISPVTESATPDKSPSHFVSALPTARRKRKQVSYSSRNSRSKIVIKTAAQREDEAMQKKEEMDRTPQISNTTATLAASKKSHCELKTETETETETGIEISMETEVKTGMKTRTKLKKKKRAAIRKSPAIPKQKSKPLPQAPHEPGMNDDEFGFETETGMETEVETEVKTGMKTRTKLKRKKRAIRKNPAIPKQKSKPLPQAPHEPGMNDDEFGFL</sequence>
<reference evidence="3" key="1">
    <citation type="journal article" date="2023" name="Commun. Biol.">
        <title>Genome analysis of Parmales, the sister group of diatoms, reveals the evolutionary specialization of diatoms from phago-mixotrophs to photoautotrophs.</title>
        <authorList>
            <person name="Ban H."/>
            <person name="Sato S."/>
            <person name="Yoshikawa S."/>
            <person name="Yamada K."/>
            <person name="Nakamura Y."/>
            <person name="Ichinomiya M."/>
            <person name="Sato N."/>
            <person name="Blanc-Mathieu R."/>
            <person name="Endo H."/>
            <person name="Kuwata A."/>
            <person name="Ogata H."/>
        </authorList>
    </citation>
    <scope>NUCLEOTIDE SEQUENCE [LARGE SCALE GENOMIC DNA]</scope>
</reference>
<feature type="region of interest" description="Disordered" evidence="1">
    <location>
        <begin position="121"/>
        <end position="140"/>
    </location>
</feature>
<feature type="compositionally biased region" description="Basic residues" evidence="1">
    <location>
        <begin position="180"/>
        <end position="194"/>
    </location>
</feature>
<name>A0A9W7GML0_9STRA</name>
<feature type="region of interest" description="Disordered" evidence="1">
    <location>
        <begin position="146"/>
        <end position="165"/>
    </location>
</feature>
<protein>
    <submittedName>
        <fullName evidence="2">Uncharacterized protein</fullName>
    </submittedName>
</protein>
<feature type="compositionally biased region" description="Basic and acidic residues" evidence="1">
    <location>
        <begin position="121"/>
        <end position="135"/>
    </location>
</feature>
<comment type="caution">
    <text evidence="2">The sequence shown here is derived from an EMBL/GenBank/DDBJ whole genome shotgun (WGS) entry which is preliminary data.</text>
</comment>
<dbReference type="AlphaFoldDB" id="A0A9W7GML0"/>
<keyword evidence="3" id="KW-1185">Reference proteome</keyword>
<dbReference type="OrthoDB" id="10658393at2759"/>
<evidence type="ECO:0000313" key="3">
    <source>
        <dbReference type="Proteomes" id="UP001165065"/>
    </source>
</evidence>
<proteinExistence type="predicted"/>
<accession>A0A9W7GML0</accession>
<organism evidence="2 3">
    <name type="scientific">Triparma columacea</name>
    <dbReference type="NCBI Taxonomy" id="722753"/>
    <lineage>
        <taxon>Eukaryota</taxon>
        <taxon>Sar</taxon>
        <taxon>Stramenopiles</taxon>
        <taxon>Ochrophyta</taxon>
        <taxon>Bolidophyceae</taxon>
        <taxon>Parmales</taxon>
        <taxon>Triparmaceae</taxon>
        <taxon>Triparma</taxon>
    </lineage>
</organism>